<gene>
    <name evidence="2" type="ORF">HGRIS_014897</name>
</gene>
<feature type="domain" description="Tc1-like transposase DDE" evidence="1">
    <location>
        <begin position="43"/>
        <end position="190"/>
    </location>
</feature>
<dbReference type="Pfam" id="PF13358">
    <property type="entry name" value="DDE_3"/>
    <property type="match status" value="1"/>
</dbReference>
<protein>
    <recommendedName>
        <fullName evidence="1">Tc1-like transposase DDE domain-containing protein</fullName>
    </recommendedName>
</protein>
<sequence>MFIRMGLYGRVRWKKPWLSKKHIAARQKWAGAHSFETMMFWRRMVFSDESKFNLFGSDGKLYCRRRVGEALLERNVKKVVKHGGGNIQVWGCITWDGPGRLHRVEGRMNAVQFCDILSESLLGSLADYELEPRDVVFQQDNDPKHTSKLAKKWFKDHKLELLPWPASSPDMNIIENVWDTVDARVRARKPLPRNLEELWEALQEEWAKLDLAYIRHLYESMPRRVNALWTARGKYTKY</sequence>
<evidence type="ECO:0000259" key="1">
    <source>
        <dbReference type="Pfam" id="PF13358"/>
    </source>
</evidence>
<dbReference type="InterPro" id="IPR038717">
    <property type="entry name" value="Tc1-like_DDE_dom"/>
</dbReference>
<dbReference type="PANTHER" id="PTHR23022">
    <property type="entry name" value="TRANSPOSABLE ELEMENT-RELATED"/>
    <property type="match status" value="1"/>
</dbReference>
<comment type="caution">
    <text evidence="2">The sequence shown here is derived from an EMBL/GenBank/DDBJ whole genome shotgun (WGS) entry which is preliminary data.</text>
</comment>
<name>A0ABR3JNI5_9AGAR</name>
<evidence type="ECO:0000313" key="3">
    <source>
        <dbReference type="Proteomes" id="UP001556367"/>
    </source>
</evidence>
<dbReference type="EMBL" id="JASNQZ010000005">
    <property type="protein sequence ID" value="KAL0957301.1"/>
    <property type="molecule type" value="Genomic_DNA"/>
</dbReference>
<accession>A0ABR3JNI5</accession>
<organism evidence="2 3">
    <name type="scientific">Hohenbuehelia grisea</name>
    <dbReference type="NCBI Taxonomy" id="104357"/>
    <lineage>
        <taxon>Eukaryota</taxon>
        <taxon>Fungi</taxon>
        <taxon>Dikarya</taxon>
        <taxon>Basidiomycota</taxon>
        <taxon>Agaricomycotina</taxon>
        <taxon>Agaricomycetes</taxon>
        <taxon>Agaricomycetidae</taxon>
        <taxon>Agaricales</taxon>
        <taxon>Pleurotineae</taxon>
        <taxon>Pleurotaceae</taxon>
        <taxon>Hohenbuehelia</taxon>
    </lineage>
</organism>
<keyword evidence="3" id="KW-1185">Reference proteome</keyword>
<dbReference type="PANTHER" id="PTHR23022:SF135">
    <property type="entry name" value="SI:DKEY-77F5.3"/>
    <property type="match status" value="1"/>
</dbReference>
<dbReference type="InterPro" id="IPR052338">
    <property type="entry name" value="Transposase_5"/>
</dbReference>
<dbReference type="Proteomes" id="UP001556367">
    <property type="component" value="Unassembled WGS sequence"/>
</dbReference>
<evidence type="ECO:0000313" key="2">
    <source>
        <dbReference type="EMBL" id="KAL0957301.1"/>
    </source>
</evidence>
<dbReference type="Gene3D" id="3.30.420.10">
    <property type="entry name" value="Ribonuclease H-like superfamily/Ribonuclease H"/>
    <property type="match status" value="1"/>
</dbReference>
<proteinExistence type="predicted"/>
<reference evidence="3" key="1">
    <citation type="submission" date="2024-06" db="EMBL/GenBank/DDBJ databases">
        <title>Multi-omics analyses provide insights into the biosynthesis of the anticancer antibiotic pleurotin in Hohenbuehelia grisea.</title>
        <authorList>
            <person name="Weaver J.A."/>
            <person name="Alberti F."/>
        </authorList>
    </citation>
    <scope>NUCLEOTIDE SEQUENCE [LARGE SCALE GENOMIC DNA]</scope>
    <source>
        <strain evidence="3">T-177</strain>
    </source>
</reference>
<dbReference type="InterPro" id="IPR036397">
    <property type="entry name" value="RNaseH_sf"/>
</dbReference>